<organism evidence="6 7">
    <name type="scientific">Choanephora cucurbitarum</name>
    <dbReference type="NCBI Taxonomy" id="101091"/>
    <lineage>
        <taxon>Eukaryota</taxon>
        <taxon>Fungi</taxon>
        <taxon>Fungi incertae sedis</taxon>
        <taxon>Mucoromycota</taxon>
        <taxon>Mucoromycotina</taxon>
        <taxon>Mucoromycetes</taxon>
        <taxon>Mucorales</taxon>
        <taxon>Mucorineae</taxon>
        <taxon>Choanephoraceae</taxon>
        <taxon>Choanephoroideae</taxon>
        <taxon>Choanephora</taxon>
    </lineage>
</organism>
<dbReference type="InParanoid" id="A0A1C7NN90"/>
<protein>
    <recommendedName>
        <fullName evidence="5">SURF1-like protein</fullName>
    </recommendedName>
</protein>
<proteinExistence type="inferred from homology"/>
<sequence>MFKRLGQFGLSATRQALRQQKLVPARRCLTTETTESTVKEVYTPRKPKFGFGTALLCTIPFVTFGLGTWQVQRLRWKVKYIQTLEDRLYREAIPLPKRLNPDNLEDYEYRKVYVRGRYRHDQEILLGPRTRGDGNAGYFVITPFERDNGTTILVKRGWISPDKKDPRTRPDSLNTDEVDVIGLIRGNEERNTFTPDNDIEKGQWYWADVNTIAQMTNAQPIMIERVSELSPSKEYALIERGIPVGRPPIVEVRNHHLNYLITWYSLSLATTVMLWRLLRRPPSRPVKVKRL</sequence>
<comment type="subcellular location">
    <subcellularLocation>
        <location evidence="1">Membrane</location>
    </subcellularLocation>
    <subcellularLocation>
        <location evidence="5">Mitochondrion inner membrane</location>
        <topology evidence="5">Multi-pass membrane protein</topology>
    </subcellularLocation>
</comment>
<evidence type="ECO:0000256" key="4">
    <source>
        <dbReference type="ARBA" id="ARBA00023136"/>
    </source>
</evidence>
<dbReference type="GO" id="GO:0005743">
    <property type="term" value="C:mitochondrial inner membrane"/>
    <property type="evidence" value="ECO:0007669"/>
    <property type="project" value="UniProtKB-SubCell"/>
</dbReference>
<evidence type="ECO:0000313" key="6">
    <source>
        <dbReference type="EMBL" id="OBZ90622.1"/>
    </source>
</evidence>
<gene>
    <name evidence="6" type="primary">shy1</name>
    <name evidence="6" type="ORF">A0J61_01328</name>
</gene>
<comment type="caution">
    <text evidence="6">The sequence shown here is derived from an EMBL/GenBank/DDBJ whole genome shotgun (WGS) entry which is preliminary data.</text>
</comment>
<name>A0A1C7NN90_9FUNG</name>
<comment type="function">
    <text evidence="5">Probably involved in the biogenesis of the COX complex.</text>
</comment>
<dbReference type="OrthoDB" id="10040024at2759"/>
<keyword evidence="5" id="KW-0496">Mitochondrion</keyword>
<evidence type="ECO:0000313" key="7">
    <source>
        <dbReference type="Proteomes" id="UP000093000"/>
    </source>
</evidence>
<dbReference type="Proteomes" id="UP000093000">
    <property type="component" value="Unassembled WGS sequence"/>
</dbReference>
<dbReference type="FunCoup" id="A0A1C7NN90">
    <property type="interactions" value="427"/>
</dbReference>
<keyword evidence="2" id="KW-0812">Transmembrane</keyword>
<reference evidence="6 7" key="1">
    <citation type="submission" date="2016-03" db="EMBL/GenBank/DDBJ databases">
        <title>Choanephora cucurbitarum.</title>
        <authorList>
            <person name="Min B."/>
            <person name="Park H."/>
            <person name="Park J.-H."/>
            <person name="Shin H.-D."/>
            <person name="Choi I.-G."/>
        </authorList>
    </citation>
    <scope>NUCLEOTIDE SEQUENCE [LARGE SCALE GENOMIC DNA]</scope>
    <source>
        <strain evidence="6 7">KUS-F28377</strain>
    </source>
</reference>
<dbReference type="PROSITE" id="PS50895">
    <property type="entry name" value="SURF1"/>
    <property type="match status" value="1"/>
</dbReference>
<keyword evidence="4" id="KW-0472">Membrane</keyword>
<dbReference type="InterPro" id="IPR045214">
    <property type="entry name" value="Surf1/Surf4"/>
</dbReference>
<comment type="similarity">
    <text evidence="5">Belongs to the SURF1 family.</text>
</comment>
<dbReference type="CDD" id="cd06662">
    <property type="entry name" value="SURF1"/>
    <property type="match status" value="1"/>
</dbReference>
<dbReference type="PANTHER" id="PTHR23427">
    <property type="entry name" value="SURFEIT LOCUS PROTEIN"/>
    <property type="match status" value="1"/>
</dbReference>
<dbReference type="PANTHER" id="PTHR23427:SF2">
    <property type="entry name" value="SURFEIT LOCUS PROTEIN 1"/>
    <property type="match status" value="1"/>
</dbReference>
<evidence type="ECO:0000256" key="2">
    <source>
        <dbReference type="ARBA" id="ARBA00022692"/>
    </source>
</evidence>
<dbReference type="InterPro" id="IPR002994">
    <property type="entry name" value="Surf1/Shy1"/>
</dbReference>
<dbReference type="GO" id="GO:0033617">
    <property type="term" value="P:mitochondrial respiratory chain complex IV assembly"/>
    <property type="evidence" value="ECO:0007669"/>
    <property type="project" value="TreeGrafter"/>
</dbReference>
<keyword evidence="5" id="KW-0999">Mitochondrion inner membrane</keyword>
<evidence type="ECO:0000256" key="5">
    <source>
        <dbReference type="RuleBase" id="RU363076"/>
    </source>
</evidence>
<dbReference type="Pfam" id="PF02104">
    <property type="entry name" value="SURF1"/>
    <property type="match status" value="1"/>
</dbReference>
<keyword evidence="3" id="KW-1133">Transmembrane helix</keyword>
<dbReference type="STRING" id="101091.A0A1C7NN90"/>
<keyword evidence="7" id="KW-1185">Reference proteome</keyword>
<accession>A0A1C7NN90</accession>
<dbReference type="EMBL" id="LUGH01000040">
    <property type="protein sequence ID" value="OBZ90622.1"/>
    <property type="molecule type" value="Genomic_DNA"/>
</dbReference>
<evidence type="ECO:0000256" key="1">
    <source>
        <dbReference type="ARBA" id="ARBA00004370"/>
    </source>
</evidence>
<dbReference type="AlphaFoldDB" id="A0A1C7NN90"/>
<evidence type="ECO:0000256" key="3">
    <source>
        <dbReference type="ARBA" id="ARBA00022989"/>
    </source>
</evidence>